<dbReference type="RefSeq" id="WP_092260529.1">
    <property type="nucleotide sequence ID" value="NZ_CP047199.1"/>
</dbReference>
<dbReference type="InterPro" id="IPR006311">
    <property type="entry name" value="TAT_signal"/>
</dbReference>
<protein>
    <submittedName>
        <fullName evidence="3">GDSL-like Lipase/Acylhydrolase family protein</fullName>
    </submittedName>
</protein>
<reference evidence="4" key="1">
    <citation type="submission" date="2016-10" db="EMBL/GenBank/DDBJ databases">
        <authorList>
            <person name="Varghese N."/>
            <person name="Submissions S."/>
        </authorList>
    </citation>
    <scope>NUCLEOTIDE SEQUENCE [LARGE SCALE GENOMIC DNA]</scope>
    <source>
        <strain evidence="4">DSM 20524</strain>
    </source>
</reference>
<feature type="domain" description="SGNH hydrolase-type esterase" evidence="2">
    <location>
        <begin position="42"/>
        <end position="272"/>
    </location>
</feature>
<dbReference type="PROSITE" id="PS51318">
    <property type="entry name" value="TAT"/>
    <property type="match status" value="1"/>
</dbReference>
<dbReference type="InterPro" id="IPR036514">
    <property type="entry name" value="SGNH_hydro_sf"/>
</dbReference>
<name>A0A1H9VY65_9CORY</name>
<dbReference type="Gene3D" id="3.40.50.1110">
    <property type="entry name" value="SGNH hydrolase"/>
    <property type="match status" value="2"/>
</dbReference>
<gene>
    <name evidence="3" type="ORF">SAMN05661109_02434</name>
</gene>
<sequence length="282" mass="30844">MLITATRRTVTALVATLLAAIAVVAAPTLPAAQAQERNLVVFGDSWVADPPLEQWAAGKFGLSAQGSSNVTTWCPSSGNNFGKIAARQLGLAAYDYSCSGTVTISRGPQLFSQVTRAINTGGLNHGTQRVLISVGFNDTYNNDGRPHADIRRDFVNYMRPQVDRIRAHAPNARIQFVGYPQITDGRGNVCLFHVAPNVYETTHFAKITEWENLGQWMLVDAAHATGTEFVDLKPATRDNHMCAPDHMRMWPGLIDFYAGDGNMPFHFTQRGHNYVGGIVART</sequence>
<dbReference type="InterPro" id="IPR013830">
    <property type="entry name" value="SGNH_hydro"/>
</dbReference>
<keyword evidence="4" id="KW-1185">Reference proteome</keyword>
<feature type="chain" id="PRO_5039251981" evidence="1">
    <location>
        <begin position="26"/>
        <end position="282"/>
    </location>
</feature>
<evidence type="ECO:0000313" key="3">
    <source>
        <dbReference type="EMBL" id="SES26454.1"/>
    </source>
</evidence>
<evidence type="ECO:0000313" key="4">
    <source>
        <dbReference type="Proteomes" id="UP000198929"/>
    </source>
</evidence>
<keyword evidence="3" id="KW-0378">Hydrolase</keyword>
<dbReference type="AlphaFoldDB" id="A0A1H9VY65"/>
<dbReference type="STRING" id="1121357.SAMN05661109_02434"/>
<dbReference type="GO" id="GO:0016787">
    <property type="term" value="F:hydrolase activity"/>
    <property type="evidence" value="ECO:0007669"/>
    <property type="project" value="UniProtKB-KW"/>
</dbReference>
<dbReference type="Pfam" id="PF13472">
    <property type="entry name" value="Lipase_GDSL_2"/>
    <property type="match status" value="1"/>
</dbReference>
<organism evidence="3 4">
    <name type="scientific">Corynebacterium cystitidis DSM 20524</name>
    <dbReference type="NCBI Taxonomy" id="1121357"/>
    <lineage>
        <taxon>Bacteria</taxon>
        <taxon>Bacillati</taxon>
        <taxon>Actinomycetota</taxon>
        <taxon>Actinomycetes</taxon>
        <taxon>Mycobacteriales</taxon>
        <taxon>Corynebacteriaceae</taxon>
        <taxon>Corynebacterium</taxon>
    </lineage>
</organism>
<dbReference type="SUPFAM" id="SSF52266">
    <property type="entry name" value="SGNH hydrolase"/>
    <property type="match status" value="1"/>
</dbReference>
<keyword evidence="1" id="KW-0732">Signal</keyword>
<proteinExistence type="predicted"/>
<evidence type="ECO:0000259" key="2">
    <source>
        <dbReference type="Pfam" id="PF13472"/>
    </source>
</evidence>
<feature type="signal peptide" evidence="1">
    <location>
        <begin position="1"/>
        <end position="25"/>
    </location>
</feature>
<dbReference type="EMBL" id="FOGQ01000015">
    <property type="protein sequence ID" value="SES26454.1"/>
    <property type="molecule type" value="Genomic_DNA"/>
</dbReference>
<accession>A0A1H9VY65</accession>
<dbReference type="Proteomes" id="UP000198929">
    <property type="component" value="Unassembled WGS sequence"/>
</dbReference>
<evidence type="ECO:0000256" key="1">
    <source>
        <dbReference type="SAM" id="SignalP"/>
    </source>
</evidence>